<comment type="similarity">
    <text evidence="1 2 3">Belongs to the cullin family.</text>
</comment>
<accession>A0A836G4T1</accession>
<dbReference type="SMART" id="SM00884">
    <property type="entry name" value="Cullin_Nedd8"/>
    <property type="match status" value="1"/>
</dbReference>
<name>A0A836G4T1_LEIEN</name>
<dbReference type="GeneID" id="94171805"/>
<dbReference type="RefSeq" id="XP_067691666.1">
    <property type="nucleotide sequence ID" value="XM_067836295.1"/>
</dbReference>
<dbReference type="SUPFAM" id="SSF74788">
    <property type="entry name" value="Cullin repeat-like"/>
    <property type="match status" value="1"/>
</dbReference>
<evidence type="ECO:0000259" key="4">
    <source>
        <dbReference type="PROSITE" id="PS50069"/>
    </source>
</evidence>
<dbReference type="InterPro" id="IPR045093">
    <property type="entry name" value="Cullin"/>
</dbReference>
<evidence type="ECO:0000256" key="1">
    <source>
        <dbReference type="ARBA" id="ARBA00006019"/>
    </source>
</evidence>
<dbReference type="EMBL" id="JAFHKP010000028">
    <property type="protein sequence ID" value="KAG5475137.1"/>
    <property type="molecule type" value="Genomic_DNA"/>
</dbReference>
<gene>
    <name evidence="5" type="ORF">CUR178_04588</name>
</gene>
<dbReference type="PROSITE" id="PS50069">
    <property type="entry name" value="CULLIN_2"/>
    <property type="match status" value="1"/>
</dbReference>
<evidence type="ECO:0000256" key="2">
    <source>
        <dbReference type="PROSITE-ProRule" id="PRU00330"/>
    </source>
</evidence>
<dbReference type="InterPro" id="IPR016158">
    <property type="entry name" value="Cullin_homology"/>
</dbReference>
<proteinExistence type="inferred from homology"/>
<dbReference type="InterPro" id="IPR016159">
    <property type="entry name" value="Cullin_repeat-like_dom_sf"/>
</dbReference>
<dbReference type="PANTHER" id="PTHR11932">
    <property type="entry name" value="CULLIN"/>
    <property type="match status" value="1"/>
</dbReference>
<dbReference type="KEGG" id="lenr:94171805"/>
<dbReference type="GO" id="GO:0031625">
    <property type="term" value="F:ubiquitin protein ligase binding"/>
    <property type="evidence" value="ECO:0007669"/>
    <property type="project" value="InterPro"/>
</dbReference>
<dbReference type="SUPFAM" id="SSF75632">
    <property type="entry name" value="Cullin homology domain"/>
    <property type="match status" value="1"/>
</dbReference>
<dbReference type="SUPFAM" id="SSF46785">
    <property type="entry name" value="Winged helix' DNA-binding domain"/>
    <property type="match status" value="1"/>
</dbReference>
<protein>
    <recommendedName>
        <fullName evidence="4">Cullin family profile domain-containing protein</fullName>
    </recommendedName>
</protein>
<dbReference type="InterPro" id="IPR036317">
    <property type="entry name" value="Cullin_homology_sf"/>
</dbReference>
<dbReference type="Pfam" id="PF00888">
    <property type="entry name" value="Cullin"/>
    <property type="match status" value="1"/>
</dbReference>
<dbReference type="Proteomes" id="UP000674179">
    <property type="component" value="Chromosome 28"/>
</dbReference>
<evidence type="ECO:0000313" key="5">
    <source>
        <dbReference type="EMBL" id="KAG5475137.1"/>
    </source>
</evidence>
<keyword evidence="6" id="KW-1185">Reference proteome</keyword>
<dbReference type="InterPro" id="IPR036388">
    <property type="entry name" value="WH-like_DNA-bd_sf"/>
</dbReference>
<dbReference type="InterPro" id="IPR001373">
    <property type="entry name" value="Cullin_N"/>
</dbReference>
<dbReference type="GO" id="GO:0006511">
    <property type="term" value="P:ubiquitin-dependent protein catabolic process"/>
    <property type="evidence" value="ECO:0007669"/>
    <property type="project" value="InterPro"/>
</dbReference>
<sequence>MSCCREIDHSLNDLLIDSVSVSFDFPNLWKEVTSKCGSILQWEATFRGQGAAQHMCNTVMDAYLLVYHLISHPCSNTPLVKVNGKEIWEGQQIMAVYSLQGAIFEKHLLNNVVPAFSQAGSDSTIQTYVRSWRSFLVAVVNIKTVFSSLADKWSLLGLDENPLDRTEDIALRKWSGVVLTPRMVSQLRKELRALLAEERAGRGPPDLSFAVEIKDELSMLPDSNYYRSIVEVDYIRDMCDYCRSKVRGVVESDLFAYAELCLGLIAEEVKRAERFLTSKDHAVDRLVETLVDDRIGVFERGKLSEWLSSLGQRETDEKMKTVFSLLWWSKCKGAPLMEGMFKESVAQHTTAALSEAACTAGEGTDAYAAVIECFASIIRKYRDVVMSVFDYNGCMLEAMDDGLRCGFTSLRILNYKKLADRLAAFSNTVLGSAGSTNLCLEDVVSVYYFLPDAENAAKDVFLVSYQKHLAKRLLLHHYDEAREQRAMEQLVQIKQSPILFCCRSMLKATSTQSIYVGASNVDGVKVNPALLSRGTWPSLPHTLVSAGVSDSVLRQIEGARRICSKRRHGQKIEFSAPYSSAVIRMLRPTGSTAAGDSVLLKVSFLQMCIIDYFNAKPHCTVQELCDSLQISDMECVFALNPLVSATVLKLSGAMEPSSIVSLGACDSLVGDVINVMPLELHSFAHRTAVKTHEQRTFQRSAKANPQRMESQVVHTLKQSGSKTAEELMSFLTSAMHPLTVSRGELKRVLEKLIERGLLVRDDSQRKFVYSP</sequence>
<reference evidence="5 6" key="1">
    <citation type="submission" date="2021-02" db="EMBL/GenBank/DDBJ databases">
        <title>Leishmania (Mundinia) enrietti genome sequencing and assembly.</title>
        <authorList>
            <person name="Almutairi H."/>
            <person name="Gatherer D."/>
        </authorList>
    </citation>
    <scope>NUCLEOTIDE SEQUENCE [LARGE SCALE GENOMIC DNA]</scope>
    <source>
        <strain evidence="5">CUR178</strain>
    </source>
</reference>
<dbReference type="AlphaFoldDB" id="A0A836G4T1"/>
<dbReference type="Gene3D" id="1.10.10.10">
    <property type="entry name" value="Winged helix-like DNA-binding domain superfamily/Winged helix DNA-binding domain"/>
    <property type="match status" value="1"/>
</dbReference>
<comment type="caution">
    <text evidence="5">The sequence shown here is derived from an EMBL/GenBank/DDBJ whole genome shotgun (WGS) entry which is preliminary data.</text>
</comment>
<dbReference type="InterPro" id="IPR036390">
    <property type="entry name" value="WH_DNA-bd_sf"/>
</dbReference>
<evidence type="ECO:0000256" key="3">
    <source>
        <dbReference type="RuleBase" id="RU003829"/>
    </source>
</evidence>
<dbReference type="OrthoDB" id="27073at2759"/>
<dbReference type="InterPro" id="IPR019559">
    <property type="entry name" value="Cullin_neddylation_domain"/>
</dbReference>
<organism evidence="5 6">
    <name type="scientific">Leishmania enriettii</name>
    <dbReference type="NCBI Taxonomy" id="5663"/>
    <lineage>
        <taxon>Eukaryota</taxon>
        <taxon>Discoba</taxon>
        <taxon>Euglenozoa</taxon>
        <taxon>Kinetoplastea</taxon>
        <taxon>Metakinetoplastina</taxon>
        <taxon>Trypanosomatida</taxon>
        <taxon>Trypanosomatidae</taxon>
        <taxon>Leishmaniinae</taxon>
        <taxon>Leishmania</taxon>
    </lineage>
</organism>
<feature type="domain" description="Cullin family profile" evidence="4">
    <location>
        <begin position="458"/>
        <end position="643"/>
    </location>
</feature>
<evidence type="ECO:0000313" key="6">
    <source>
        <dbReference type="Proteomes" id="UP000674179"/>
    </source>
</evidence>
<dbReference type="Gene3D" id="3.30.230.130">
    <property type="entry name" value="Cullin, Chain C, Domain 2"/>
    <property type="match status" value="1"/>
</dbReference>